<dbReference type="InterPro" id="IPR032675">
    <property type="entry name" value="LRR_dom_sf"/>
</dbReference>
<gene>
    <name evidence="3" type="ORF">EUGRSUZ_F00217</name>
</gene>
<dbReference type="Pfam" id="PF23598">
    <property type="entry name" value="LRR_14"/>
    <property type="match status" value="1"/>
</dbReference>
<dbReference type="Gene3D" id="3.80.10.10">
    <property type="entry name" value="Ribonuclease Inhibitor"/>
    <property type="match status" value="1"/>
</dbReference>
<name>A0A059BK47_EUCGR</name>
<dbReference type="Gramene" id="KCW66404">
    <property type="protein sequence ID" value="KCW66404"/>
    <property type="gene ID" value="EUGRSUZ_F00217"/>
</dbReference>
<reference evidence="3" key="1">
    <citation type="submission" date="2013-07" db="EMBL/GenBank/DDBJ databases">
        <title>The genome of Eucalyptus grandis.</title>
        <authorList>
            <person name="Schmutz J."/>
            <person name="Hayes R."/>
            <person name="Myburg A."/>
            <person name="Tuskan G."/>
            <person name="Grattapaglia D."/>
            <person name="Rokhsar D.S."/>
        </authorList>
    </citation>
    <scope>NUCLEOTIDE SEQUENCE</scope>
    <source>
        <tissue evidence="3">Leaf extractions</tissue>
    </source>
</reference>
<keyword evidence="1" id="KW-0677">Repeat</keyword>
<sequence>MRGNLTKSMGDLVHLRYLSLVGSAFEGLPQSMGNLICMDVLDLQGNLHVRVTVPNVLWKIRRSMHLHLPFNFAIKEKF</sequence>
<organism evidence="3">
    <name type="scientific">Eucalyptus grandis</name>
    <name type="common">Flooded gum</name>
    <dbReference type="NCBI Taxonomy" id="71139"/>
    <lineage>
        <taxon>Eukaryota</taxon>
        <taxon>Viridiplantae</taxon>
        <taxon>Streptophyta</taxon>
        <taxon>Embryophyta</taxon>
        <taxon>Tracheophyta</taxon>
        <taxon>Spermatophyta</taxon>
        <taxon>Magnoliopsida</taxon>
        <taxon>eudicotyledons</taxon>
        <taxon>Gunneridae</taxon>
        <taxon>Pentapetalae</taxon>
        <taxon>rosids</taxon>
        <taxon>malvids</taxon>
        <taxon>Myrtales</taxon>
        <taxon>Myrtaceae</taxon>
        <taxon>Myrtoideae</taxon>
        <taxon>Eucalypteae</taxon>
        <taxon>Eucalyptus</taxon>
    </lineage>
</organism>
<feature type="domain" description="Disease resistance R13L4/SHOC-2-like LRR" evidence="2">
    <location>
        <begin position="6"/>
        <end position="68"/>
    </location>
</feature>
<proteinExistence type="predicted"/>
<protein>
    <recommendedName>
        <fullName evidence="2">Disease resistance R13L4/SHOC-2-like LRR domain-containing protein</fullName>
    </recommendedName>
</protein>
<dbReference type="EMBL" id="KK198758">
    <property type="protein sequence ID" value="KCW66404.1"/>
    <property type="molecule type" value="Genomic_DNA"/>
</dbReference>
<accession>A0A059BK47</accession>
<evidence type="ECO:0000313" key="3">
    <source>
        <dbReference type="EMBL" id="KCW66404.1"/>
    </source>
</evidence>
<evidence type="ECO:0000256" key="1">
    <source>
        <dbReference type="ARBA" id="ARBA00022737"/>
    </source>
</evidence>
<dbReference type="InterPro" id="IPR055414">
    <property type="entry name" value="LRR_R13L4/SHOC2-like"/>
</dbReference>
<dbReference type="AlphaFoldDB" id="A0A059BK47"/>
<dbReference type="InParanoid" id="A0A059BK47"/>
<dbReference type="SUPFAM" id="SSF52058">
    <property type="entry name" value="L domain-like"/>
    <property type="match status" value="1"/>
</dbReference>
<evidence type="ECO:0000259" key="2">
    <source>
        <dbReference type="Pfam" id="PF23598"/>
    </source>
</evidence>